<feature type="binding site" evidence="16">
    <location>
        <position position="249"/>
    </location>
    <ligand>
        <name>Mg(2+)</name>
        <dbReference type="ChEBI" id="CHEBI:18420"/>
        <label>1</label>
    </ligand>
</feature>
<dbReference type="GO" id="GO:0008716">
    <property type="term" value="F:D-alanine-D-alanine ligase activity"/>
    <property type="evidence" value="ECO:0007669"/>
    <property type="project" value="UniProtKB-UniRule"/>
</dbReference>
<dbReference type="FunFam" id="3.40.50.20:FF:000031">
    <property type="entry name" value="D-alanine--D-alanine ligase"/>
    <property type="match status" value="1"/>
</dbReference>
<keyword evidence="10 14" id="KW-0133">Cell shape</keyword>
<evidence type="ECO:0000256" key="4">
    <source>
        <dbReference type="ARBA" id="ARBA00022490"/>
    </source>
</evidence>
<dbReference type="PROSITE" id="PS00843">
    <property type="entry name" value="DALA_DALA_LIGASE_1"/>
    <property type="match status" value="1"/>
</dbReference>
<evidence type="ECO:0000256" key="1">
    <source>
        <dbReference type="ARBA" id="ARBA00001936"/>
    </source>
</evidence>
<dbReference type="InterPro" id="IPR011761">
    <property type="entry name" value="ATP-grasp"/>
</dbReference>
<dbReference type="GO" id="GO:0008360">
    <property type="term" value="P:regulation of cell shape"/>
    <property type="evidence" value="ECO:0007669"/>
    <property type="project" value="UniProtKB-KW"/>
</dbReference>
<dbReference type="NCBIfam" id="TIGR01205">
    <property type="entry name" value="D_ala_D_alaTIGR"/>
    <property type="match status" value="1"/>
</dbReference>
<dbReference type="PIRSF" id="PIRSF039102">
    <property type="entry name" value="Ddl/VanB"/>
    <property type="match status" value="1"/>
</dbReference>
<evidence type="ECO:0000256" key="7">
    <source>
        <dbReference type="ARBA" id="ARBA00022741"/>
    </source>
</evidence>
<dbReference type="UniPathway" id="UPA00219"/>
<dbReference type="Gene3D" id="3.40.50.20">
    <property type="match status" value="1"/>
</dbReference>
<keyword evidence="7 17" id="KW-0547">Nucleotide-binding</keyword>
<feature type="binding site" evidence="16">
    <location>
        <position position="261"/>
    </location>
    <ligand>
        <name>Mg(2+)</name>
        <dbReference type="ChEBI" id="CHEBI:18420"/>
        <label>1</label>
    </ligand>
</feature>
<feature type="active site" evidence="15">
    <location>
        <position position="272"/>
    </location>
</feature>
<comment type="cofactor">
    <cofactor evidence="16">
        <name>Mg(2+)</name>
        <dbReference type="ChEBI" id="CHEBI:18420"/>
    </cofactor>
    <cofactor evidence="16">
        <name>Mn(2+)</name>
        <dbReference type="ChEBI" id="CHEBI:29035"/>
    </cofactor>
    <text evidence="16">Binds 2 magnesium or manganese ions per subunit.</text>
</comment>
<evidence type="ECO:0000256" key="5">
    <source>
        <dbReference type="ARBA" id="ARBA00022598"/>
    </source>
</evidence>
<evidence type="ECO:0000313" key="20">
    <source>
        <dbReference type="Proteomes" id="UP000253090"/>
    </source>
</evidence>
<keyword evidence="6 16" id="KW-0479">Metal-binding</keyword>
<dbReference type="GO" id="GO:0046872">
    <property type="term" value="F:metal ion binding"/>
    <property type="evidence" value="ECO:0007669"/>
    <property type="project" value="UniProtKB-KW"/>
</dbReference>
<evidence type="ECO:0000256" key="8">
    <source>
        <dbReference type="ARBA" id="ARBA00022840"/>
    </source>
</evidence>
<comment type="pathway">
    <text evidence="14">Cell wall biogenesis; peptidoglycan biosynthesis.</text>
</comment>
<dbReference type="Proteomes" id="UP000253090">
    <property type="component" value="Unassembled WGS sequence"/>
</dbReference>
<comment type="caution">
    <text evidence="19">The sequence shown here is derived from an EMBL/GenBank/DDBJ whole genome shotgun (WGS) entry which is preliminary data.</text>
</comment>
<dbReference type="RefSeq" id="WP_114495657.1">
    <property type="nucleotide sequence ID" value="NZ_QPJW01000001.1"/>
</dbReference>
<sequence>MKVGVIMGGISSEREISLLTGKEMLAHLNPDKYEGIGIDIKRPDELFDKIKEIDFALLALHGTYGEDGTIQAALESMGIPYSGSGVLSSGLCMDKNLSKRLLQAEGVPTPEWIYWDGMENYSSEAVNRLGFPVFVKPNSGGSSVGTLPAKDEADFQPALQEALRWDSSVVIEKYIEGDEITCPILGGELLPIIGIRSNNSTWFDYNAKYQSGGADEQVITLPPETEASVRAAALSSYRMLKCSVYARVDMILRDGIPYVLEVNTLPGMTPASLMPKSAQAAGMTFSGLLDRIIELSLQERDCNRKLNPQRIVAGSEGVRL</sequence>
<dbReference type="AlphaFoldDB" id="A0A369BQI9"/>
<dbReference type="GO" id="GO:0005737">
    <property type="term" value="C:cytoplasm"/>
    <property type="evidence" value="ECO:0007669"/>
    <property type="project" value="UniProtKB-SubCell"/>
</dbReference>
<feature type="active site" evidence="15">
    <location>
        <position position="142"/>
    </location>
</feature>
<name>A0A369BQI9_9BACL</name>
<comment type="function">
    <text evidence="14">Cell wall formation.</text>
</comment>
<keyword evidence="5 14" id="KW-0436">Ligase</keyword>
<keyword evidence="20" id="KW-1185">Reference proteome</keyword>
<evidence type="ECO:0000256" key="12">
    <source>
        <dbReference type="ARBA" id="ARBA00023211"/>
    </source>
</evidence>
<dbReference type="InterPro" id="IPR013815">
    <property type="entry name" value="ATP_grasp_subdomain_1"/>
</dbReference>
<dbReference type="NCBIfam" id="NF002378">
    <property type="entry name" value="PRK01372.1"/>
    <property type="match status" value="1"/>
</dbReference>
<evidence type="ECO:0000256" key="2">
    <source>
        <dbReference type="ARBA" id="ARBA00004496"/>
    </source>
</evidence>
<gene>
    <name evidence="14" type="primary">ddl</name>
    <name evidence="19" type="ORF">DFP94_1011427</name>
</gene>
<evidence type="ECO:0000256" key="9">
    <source>
        <dbReference type="ARBA" id="ARBA00022842"/>
    </source>
</evidence>
<organism evidence="19 20">
    <name type="scientific">Fontibacillus phaseoli</name>
    <dbReference type="NCBI Taxonomy" id="1416533"/>
    <lineage>
        <taxon>Bacteria</taxon>
        <taxon>Bacillati</taxon>
        <taxon>Bacillota</taxon>
        <taxon>Bacilli</taxon>
        <taxon>Bacillales</taxon>
        <taxon>Paenibacillaceae</taxon>
        <taxon>Fontibacillus</taxon>
    </lineage>
</organism>
<dbReference type="InterPro" id="IPR016185">
    <property type="entry name" value="PreATP-grasp_dom_sf"/>
</dbReference>
<dbReference type="Pfam" id="PF01820">
    <property type="entry name" value="Dala_Dala_lig_N"/>
    <property type="match status" value="1"/>
</dbReference>
<dbReference type="PANTHER" id="PTHR23132">
    <property type="entry name" value="D-ALANINE--D-ALANINE LIGASE"/>
    <property type="match status" value="1"/>
</dbReference>
<comment type="similarity">
    <text evidence="3 14">Belongs to the D-alanine--D-alanine ligase family.</text>
</comment>
<dbReference type="GO" id="GO:0005524">
    <property type="term" value="F:ATP binding"/>
    <property type="evidence" value="ECO:0007669"/>
    <property type="project" value="UniProtKB-UniRule"/>
</dbReference>
<dbReference type="Gene3D" id="3.30.470.20">
    <property type="entry name" value="ATP-grasp fold, B domain"/>
    <property type="match status" value="1"/>
</dbReference>
<comment type="catalytic activity">
    <reaction evidence="14">
        <text>2 D-alanine + ATP = D-alanyl-D-alanine + ADP + phosphate + H(+)</text>
        <dbReference type="Rhea" id="RHEA:11224"/>
        <dbReference type="ChEBI" id="CHEBI:15378"/>
        <dbReference type="ChEBI" id="CHEBI:30616"/>
        <dbReference type="ChEBI" id="CHEBI:43474"/>
        <dbReference type="ChEBI" id="CHEBI:57416"/>
        <dbReference type="ChEBI" id="CHEBI:57822"/>
        <dbReference type="ChEBI" id="CHEBI:456216"/>
        <dbReference type="EC" id="6.3.2.4"/>
    </reaction>
</comment>
<feature type="active site" evidence="15">
    <location>
        <position position="13"/>
    </location>
</feature>
<proteinExistence type="inferred from homology"/>
<dbReference type="InterPro" id="IPR005905">
    <property type="entry name" value="D_ala_D_ala"/>
</dbReference>
<evidence type="ECO:0000259" key="18">
    <source>
        <dbReference type="PROSITE" id="PS50975"/>
    </source>
</evidence>
<keyword evidence="13 14" id="KW-0961">Cell wall biogenesis/degradation</keyword>
<comment type="subcellular location">
    <subcellularLocation>
        <location evidence="2 14">Cytoplasm</location>
    </subcellularLocation>
</comment>
<dbReference type="Pfam" id="PF07478">
    <property type="entry name" value="Dala_Dala_lig_C"/>
    <property type="match status" value="1"/>
</dbReference>
<keyword evidence="8 17" id="KW-0067">ATP-binding</keyword>
<dbReference type="HAMAP" id="MF_00047">
    <property type="entry name" value="Dala_Dala_lig"/>
    <property type="match status" value="1"/>
</dbReference>
<evidence type="ECO:0000256" key="11">
    <source>
        <dbReference type="ARBA" id="ARBA00022984"/>
    </source>
</evidence>
<evidence type="ECO:0000256" key="10">
    <source>
        <dbReference type="ARBA" id="ARBA00022960"/>
    </source>
</evidence>
<comment type="cofactor">
    <cofactor evidence="1">
        <name>Mn(2+)</name>
        <dbReference type="ChEBI" id="CHEBI:29035"/>
    </cofactor>
</comment>
<dbReference type="InterPro" id="IPR011127">
    <property type="entry name" value="Dala_Dala_lig_N"/>
</dbReference>
<dbReference type="PROSITE" id="PS00844">
    <property type="entry name" value="DALA_DALA_LIGASE_2"/>
    <property type="match status" value="1"/>
</dbReference>
<evidence type="ECO:0000256" key="17">
    <source>
        <dbReference type="PROSITE-ProRule" id="PRU00409"/>
    </source>
</evidence>
<dbReference type="OrthoDB" id="9813261at2"/>
<dbReference type="GO" id="GO:0009252">
    <property type="term" value="P:peptidoglycan biosynthetic process"/>
    <property type="evidence" value="ECO:0007669"/>
    <property type="project" value="UniProtKB-UniRule"/>
</dbReference>
<dbReference type="Gene3D" id="3.30.1490.20">
    <property type="entry name" value="ATP-grasp fold, A domain"/>
    <property type="match status" value="1"/>
</dbReference>
<keyword evidence="4 14" id="KW-0963">Cytoplasm</keyword>
<dbReference type="InterPro" id="IPR011095">
    <property type="entry name" value="Dala_Dala_lig_C"/>
</dbReference>
<dbReference type="PANTHER" id="PTHR23132:SF23">
    <property type="entry name" value="D-ALANINE--D-ALANINE LIGASE B"/>
    <property type="match status" value="1"/>
</dbReference>
<protein>
    <recommendedName>
        <fullName evidence="14">D-alanine--D-alanine ligase</fullName>
        <ecNumber evidence="14">6.3.2.4</ecNumber>
    </recommendedName>
    <alternativeName>
        <fullName evidence="14">D-Ala-D-Ala ligase</fullName>
    </alternativeName>
    <alternativeName>
        <fullName evidence="14">D-alanylalanine synthetase</fullName>
    </alternativeName>
</protein>
<dbReference type="InterPro" id="IPR000291">
    <property type="entry name" value="D-Ala_lig_Van_CS"/>
</dbReference>
<feature type="binding site" evidence="16">
    <location>
        <position position="263"/>
    </location>
    <ligand>
        <name>Mg(2+)</name>
        <dbReference type="ChEBI" id="CHEBI:18420"/>
        <label>2</label>
    </ligand>
</feature>
<dbReference type="SUPFAM" id="SSF56059">
    <property type="entry name" value="Glutathione synthetase ATP-binding domain-like"/>
    <property type="match status" value="1"/>
</dbReference>
<accession>A0A369BQI9</accession>
<evidence type="ECO:0000256" key="3">
    <source>
        <dbReference type="ARBA" id="ARBA00010871"/>
    </source>
</evidence>
<evidence type="ECO:0000256" key="14">
    <source>
        <dbReference type="HAMAP-Rule" id="MF_00047"/>
    </source>
</evidence>
<keyword evidence="9 16" id="KW-0460">Magnesium</keyword>
<evidence type="ECO:0000313" key="19">
    <source>
        <dbReference type="EMBL" id="RCX23823.1"/>
    </source>
</evidence>
<evidence type="ECO:0000256" key="15">
    <source>
        <dbReference type="PIRSR" id="PIRSR039102-1"/>
    </source>
</evidence>
<dbReference type="EC" id="6.3.2.4" evidence="14"/>
<dbReference type="EMBL" id="QPJW01000001">
    <property type="protein sequence ID" value="RCX23823.1"/>
    <property type="molecule type" value="Genomic_DNA"/>
</dbReference>
<keyword evidence="12 16" id="KW-0464">Manganese</keyword>
<dbReference type="PROSITE" id="PS50975">
    <property type="entry name" value="ATP_GRASP"/>
    <property type="match status" value="1"/>
</dbReference>
<dbReference type="GO" id="GO:0071555">
    <property type="term" value="P:cell wall organization"/>
    <property type="evidence" value="ECO:0007669"/>
    <property type="project" value="UniProtKB-KW"/>
</dbReference>
<evidence type="ECO:0000256" key="6">
    <source>
        <dbReference type="ARBA" id="ARBA00022723"/>
    </source>
</evidence>
<dbReference type="SUPFAM" id="SSF52440">
    <property type="entry name" value="PreATP-grasp domain"/>
    <property type="match status" value="1"/>
</dbReference>
<feature type="domain" description="ATP-grasp" evidence="18">
    <location>
        <begin position="99"/>
        <end position="294"/>
    </location>
</feature>
<evidence type="ECO:0000256" key="13">
    <source>
        <dbReference type="ARBA" id="ARBA00023316"/>
    </source>
</evidence>
<reference evidence="19 20" key="1">
    <citation type="submission" date="2018-07" db="EMBL/GenBank/DDBJ databases">
        <title>Genomic Encyclopedia of Type Strains, Phase III (KMG-III): the genomes of soil and plant-associated and newly described type strains.</title>
        <authorList>
            <person name="Whitman W."/>
        </authorList>
    </citation>
    <scope>NUCLEOTIDE SEQUENCE [LARGE SCALE GENOMIC DNA]</scope>
    <source>
        <strain evidence="19 20">CECT 8333</strain>
    </source>
</reference>
<keyword evidence="11 14" id="KW-0573">Peptidoglycan synthesis</keyword>
<evidence type="ECO:0000256" key="16">
    <source>
        <dbReference type="PIRSR" id="PIRSR039102-3"/>
    </source>
</evidence>
<feature type="binding site" evidence="16">
    <location>
        <position position="261"/>
    </location>
    <ligand>
        <name>Mg(2+)</name>
        <dbReference type="ChEBI" id="CHEBI:18420"/>
        <label>2</label>
    </ligand>
</feature>